<keyword evidence="3" id="KW-1185">Reference proteome</keyword>
<evidence type="ECO:0000313" key="2">
    <source>
        <dbReference type="EMBL" id="CAX32310.1"/>
    </source>
</evidence>
<feature type="transmembrane region" description="Helical" evidence="1">
    <location>
        <begin position="12"/>
        <end position="30"/>
    </location>
</feature>
<evidence type="ECO:0000313" key="3">
    <source>
        <dbReference type="Proteomes" id="UP000001423"/>
    </source>
</evidence>
<keyword evidence="1" id="KW-0472">Membrane</keyword>
<evidence type="ECO:0000256" key="1">
    <source>
        <dbReference type="SAM" id="Phobius"/>
    </source>
</evidence>
<gene>
    <name evidence="2" type="ordered locus">PMT_2792</name>
</gene>
<dbReference type="Proteomes" id="UP000001423">
    <property type="component" value="Chromosome"/>
</dbReference>
<dbReference type="AlphaFoldDB" id="B9ESG5"/>
<name>B9ESG5_PROMM</name>
<dbReference type="KEGG" id="pmt:PMT_2792"/>
<keyword evidence="1" id="KW-0812">Transmembrane</keyword>
<reference evidence="2 3" key="1">
    <citation type="journal article" date="2003" name="Nature">
        <title>Genome divergence in two Prochlorococcus ecotypes reflects oceanic niche differentiation.</title>
        <authorList>
            <person name="Rocap G."/>
            <person name="Larimer F.W."/>
            <person name="Lamerdin J.E."/>
            <person name="Malfatti S."/>
            <person name="Chain P."/>
            <person name="Ahlgren N.A."/>
            <person name="Arellano A."/>
            <person name="Coleman M."/>
            <person name="Hauser L."/>
            <person name="Hess W.R."/>
            <person name="Johnson Z.I."/>
            <person name="Land M.L."/>
            <person name="Lindell D."/>
            <person name="Post A.F."/>
            <person name="Regala W."/>
            <person name="Shah M."/>
            <person name="Shaw S.L."/>
            <person name="Steglich C."/>
            <person name="Sullivan M.B."/>
            <person name="Ting C.S."/>
            <person name="Tolonen A."/>
            <person name="Webb E.A."/>
            <person name="Zinser E.R."/>
            <person name="Chisholm S.W."/>
        </authorList>
    </citation>
    <scope>NUCLEOTIDE SEQUENCE [LARGE SCALE GENOMIC DNA]</scope>
    <source>
        <strain evidence="3">MIT 9313</strain>
    </source>
</reference>
<accession>B9ESG5</accession>
<sequence length="68" mass="7917">MLLIPLARESWIAVLIIDLVLYLLLFYWLTIKILSLLISSCFYLEVFERTWLLQGKNGNGLVGLESRM</sequence>
<dbReference type="HOGENOM" id="CLU_2790650_0_0_3"/>
<keyword evidence="1" id="KW-1133">Transmembrane helix</keyword>
<organism evidence="2 3">
    <name type="scientific">Prochlorococcus marinus (strain MIT 9313)</name>
    <dbReference type="NCBI Taxonomy" id="74547"/>
    <lineage>
        <taxon>Bacteria</taxon>
        <taxon>Bacillati</taxon>
        <taxon>Cyanobacteriota</taxon>
        <taxon>Cyanophyceae</taxon>
        <taxon>Synechococcales</taxon>
        <taxon>Prochlorococcaceae</taxon>
        <taxon>Prochlorococcus</taxon>
    </lineage>
</organism>
<dbReference type="EMBL" id="BX548175">
    <property type="protein sequence ID" value="CAX32310.1"/>
    <property type="molecule type" value="Genomic_DNA"/>
</dbReference>
<protein>
    <submittedName>
        <fullName evidence="2">Uncharacterized protein</fullName>
    </submittedName>
</protein>
<proteinExistence type="predicted"/>